<evidence type="ECO:0000313" key="1">
    <source>
        <dbReference type="EMBL" id="SCZ95899.1"/>
    </source>
</evidence>
<evidence type="ECO:0000313" key="2">
    <source>
        <dbReference type="Proteomes" id="UP000249723"/>
    </source>
</evidence>
<sequence length="249" mass="26865">MDDSMEALLAFLGLEPKNDRRLLLVPLVIEESPSPPSIDVSDASEWIDRERPIELSDVELIEGEEDGARMRLREEPTESAVSVGAPSCEFVFLRPKPKMPLLRFEMEPVDELIEPVEKRREGEMLDVADELDIIDAERAIPGGAKPGGERYLDLASGLRSSWYIGAMRSTISSKSSYSRSVPSSSSSSIASCRTSRGELAELTLLSLRARVGNVMRGGGGLLTSEAESVESSSLAPSPAVALCNALAAS</sequence>
<proteinExistence type="predicted"/>
<dbReference type="AlphaFoldDB" id="A0A2X0KPS5"/>
<dbReference type="EMBL" id="FMWP01000087">
    <property type="protein sequence ID" value="SCZ95899.1"/>
    <property type="molecule type" value="Genomic_DNA"/>
</dbReference>
<reference evidence="2" key="1">
    <citation type="submission" date="2016-10" db="EMBL/GenBank/DDBJ databases">
        <authorList>
            <person name="Jeantristanb JTB J.-T."/>
            <person name="Ricardo R."/>
        </authorList>
    </citation>
    <scope>NUCLEOTIDE SEQUENCE [LARGE SCALE GENOMIC DNA]</scope>
</reference>
<accession>A0A2X0KPS5</accession>
<protein>
    <submittedName>
        <fullName evidence="1">BZ3500_MvSof-1268-A1-R1_Chr8-1g09870 protein</fullName>
    </submittedName>
</protein>
<keyword evidence="2" id="KW-1185">Reference proteome</keyword>
<gene>
    <name evidence="1" type="ORF">BZ3500_MVSOF-1268-A1-R1_CHR8-1G09870</name>
</gene>
<dbReference type="Proteomes" id="UP000249723">
    <property type="component" value="Unassembled WGS sequence"/>
</dbReference>
<name>A0A2X0KPS5_9BASI</name>
<organism evidence="1 2">
    <name type="scientific">Microbotryum saponariae</name>
    <dbReference type="NCBI Taxonomy" id="289078"/>
    <lineage>
        <taxon>Eukaryota</taxon>
        <taxon>Fungi</taxon>
        <taxon>Dikarya</taxon>
        <taxon>Basidiomycota</taxon>
        <taxon>Pucciniomycotina</taxon>
        <taxon>Microbotryomycetes</taxon>
        <taxon>Microbotryales</taxon>
        <taxon>Microbotryaceae</taxon>
        <taxon>Microbotryum</taxon>
    </lineage>
</organism>